<feature type="domain" description="HTH tetR-type" evidence="3">
    <location>
        <begin position="1"/>
        <end position="37"/>
    </location>
</feature>
<reference evidence="4" key="2">
    <citation type="submission" date="2020-09" db="EMBL/GenBank/DDBJ databases">
        <authorList>
            <person name="Sun Q."/>
            <person name="Zhou Y."/>
        </authorList>
    </citation>
    <scope>NUCLEOTIDE SEQUENCE</scope>
    <source>
        <strain evidence="4">CGMCC 1.16134</strain>
    </source>
</reference>
<dbReference type="Proteomes" id="UP000637643">
    <property type="component" value="Unassembled WGS sequence"/>
</dbReference>
<gene>
    <name evidence="4" type="ORF">GCM10010912_67090</name>
</gene>
<keyword evidence="1 2" id="KW-0238">DNA-binding</keyword>
<evidence type="ECO:0000256" key="2">
    <source>
        <dbReference type="PROSITE-ProRule" id="PRU00335"/>
    </source>
</evidence>
<dbReference type="Gene3D" id="1.10.10.60">
    <property type="entry name" value="Homeodomain-like"/>
    <property type="match status" value="1"/>
</dbReference>
<dbReference type="Gene3D" id="1.10.357.10">
    <property type="entry name" value="Tetracycline Repressor, domain 2"/>
    <property type="match status" value="1"/>
</dbReference>
<proteinExistence type="predicted"/>
<name>A0A917FY19_9BACL</name>
<protein>
    <recommendedName>
        <fullName evidence="3">HTH tetR-type domain-containing protein</fullName>
    </recommendedName>
</protein>
<dbReference type="EMBL" id="BMKR01000061">
    <property type="protein sequence ID" value="GGG13235.1"/>
    <property type="molecule type" value="Genomic_DNA"/>
</dbReference>
<evidence type="ECO:0000256" key="1">
    <source>
        <dbReference type="ARBA" id="ARBA00023125"/>
    </source>
</evidence>
<evidence type="ECO:0000259" key="3">
    <source>
        <dbReference type="PROSITE" id="PS50977"/>
    </source>
</evidence>
<dbReference type="PANTHER" id="PTHR30055:SF211">
    <property type="entry name" value="TRANSCRIPTIONAL REGULATOR, TETR FAMILY"/>
    <property type="match status" value="1"/>
</dbReference>
<keyword evidence="5" id="KW-1185">Reference proteome</keyword>
<dbReference type="PROSITE" id="PS50977">
    <property type="entry name" value="HTH_TETR_2"/>
    <property type="match status" value="1"/>
</dbReference>
<dbReference type="Pfam" id="PF08360">
    <property type="entry name" value="TetR_C_5"/>
    <property type="match status" value="1"/>
</dbReference>
<dbReference type="InterPro" id="IPR001647">
    <property type="entry name" value="HTH_TetR"/>
</dbReference>
<comment type="caution">
    <text evidence="2">Lacks conserved residue(s) required for the propagation of feature annotation.</text>
</comment>
<dbReference type="SUPFAM" id="SSF46689">
    <property type="entry name" value="Homeodomain-like"/>
    <property type="match status" value="1"/>
</dbReference>
<dbReference type="InterPro" id="IPR013571">
    <property type="entry name" value="Tscrpt_reg_QacR_C"/>
</dbReference>
<dbReference type="SUPFAM" id="SSF48498">
    <property type="entry name" value="Tetracyclin repressor-like, C-terminal domain"/>
    <property type="match status" value="1"/>
</dbReference>
<dbReference type="InterPro" id="IPR036271">
    <property type="entry name" value="Tet_transcr_reg_TetR-rel_C_sf"/>
</dbReference>
<dbReference type="Pfam" id="PF00440">
    <property type="entry name" value="TetR_N"/>
    <property type="match status" value="1"/>
</dbReference>
<dbReference type="GO" id="GO:0003700">
    <property type="term" value="F:DNA-binding transcription factor activity"/>
    <property type="evidence" value="ECO:0007669"/>
    <property type="project" value="InterPro"/>
</dbReference>
<dbReference type="AlphaFoldDB" id="A0A917FY19"/>
<dbReference type="PANTHER" id="PTHR30055">
    <property type="entry name" value="HTH-TYPE TRANSCRIPTIONAL REGULATOR RUTR"/>
    <property type="match status" value="1"/>
</dbReference>
<evidence type="ECO:0000313" key="5">
    <source>
        <dbReference type="Proteomes" id="UP000637643"/>
    </source>
</evidence>
<evidence type="ECO:0000313" key="4">
    <source>
        <dbReference type="EMBL" id="GGG13235.1"/>
    </source>
</evidence>
<dbReference type="InterPro" id="IPR009057">
    <property type="entry name" value="Homeodomain-like_sf"/>
</dbReference>
<organism evidence="4 5">
    <name type="scientific">Paenibacillus albidus</name>
    <dbReference type="NCBI Taxonomy" id="2041023"/>
    <lineage>
        <taxon>Bacteria</taxon>
        <taxon>Bacillati</taxon>
        <taxon>Bacillota</taxon>
        <taxon>Bacilli</taxon>
        <taxon>Bacillales</taxon>
        <taxon>Paenibacillaceae</taxon>
        <taxon>Paenibacillus</taxon>
    </lineage>
</organism>
<accession>A0A917FY19</accession>
<comment type="caution">
    <text evidence="4">The sequence shown here is derived from an EMBL/GenBank/DDBJ whole genome shotgun (WGS) entry which is preliminary data.</text>
</comment>
<dbReference type="GO" id="GO:0000976">
    <property type="term" value="F:transcription cis-regulatory region binding"/>
    <property type="evidence" value="ECO:0007669"/>
    <property type="project" value="TreeGrafter"/>
</dbReference>
<reference evidence="4" key="1">
    <citation type="journal article" date="2014" name="Int. J. Syst. Evol. Microbiol.">
        <title>Complete genome sequence of Corynebacterium casei LMG S-19264T (=DSM 44701T), isolated from a smear-ripened cheese.</title>
        <authorList>
            <consortium name="US DOE Joint Genome Institute (JGI-PGF)"/>
            <person name="Walter F."/>
            <person name="Albersmeier A."/>
            <person name="Kalinowski J."/>
            <person name="Ruckert C."/>
        </authorList>
    </citation>
    <scope>NUCLEOTIDE SEQUENCE</scope>
    <source>
        <strain evidence="4">CGMCC 1.16134</strain>
    </source>
</reference>
<dbReference type="GO" id="GO:0045892">
    <property type="term" value="P:negative regulation of DNA-templated transcription"/>
    <property type="evidence" value="ECO:0007669"/>
    <property type="project" value="InterPro"/>
</dbReference>
<sequence length="168" mass="19297">MNEVCTASGVSKGSLYHHFPSKDELLLQIVEEDTKQWLRDWGDKQRGQADLEERFYLLAEHCANDFQNPLIQTLEEYARSKTHPEAIVQRLSDLYNASLQACRDLLKEGLDTGYLKEGSIEDYLIIFSGLMEGIAKVSELMLHRATSEHISRYYREAMRLLLAGARTE</sequence>
<dbReference type="InterPro" id="IPR050109">
    <property type="entry name" value="HTH-type_TetR-like_transc_reg"/>
</dbReference>